<evidence type="ECO:0000313" key="2">
    <source>
        <dbReference type="Proteomes" id="UP000002624"/>
    </source>
</evidence>
<name>C6HDG2_AJECH</name>
<dbReference type="HOGENOM" id="CLU_2290875_0_0_1"/>
<dbReference type="VEuPathDB" id="FungiDB:HCDG_04243"/>
<dbReference type="Proteomes" id="UP000002624">
    <property type="component" value="Unassembled WGS sequence"/>
</dbReference>
<dbReference type="EMBL" id="GG692423">
    <property type="protein sequence ID" value="EER41596.1"/>
    <property type="molecule type" value="Genomic_DNA"/>
</dbReference>
<protein>
    <submittedName>
        <fullName evidence="1">Uncharacterized protein</fullName>
    </submittedName>
</protein>
<gene>
    <name evidence="1" type="ORF">HCDG_04243</name>
</gene>
<evidence type="ECO:0000313" key="1">
    <source>
        <dbReference type="EMBL" id="EER41596.1"/>
    </source>
</evidence>
<organism evidence="1 2">
    <name type="scientific">Ajellomyces capsulatus (strain H143)</name>
    <name type="common">Darling's disease fungus</name>
    <name type="synonym">Histoplasma capsulatum</name>
    <dbReference type="NCBI Taxonomy" id="544712"/>
    <lineage>
        <taxon>Eukaryota</taxon>
        <taxon>Fungi</taxon>
        <taxon>Dikarya</taxon>
        <taxon>Ascomycota</taxon>
        <taxon>Pezizomycotina</taxon>
        <taxon>Eurotiomycetes</taxon>
        <taxon>Eurotiomycetidae</taxon>
        <taxon>Onygenales</taxon>
        <taxon>Ajellomycetaceae</taxon>
        <taxon>Histoplasma</taxon>
    </lineage>
</organism>
<accession>C6HDG2</accession>
<reference evidence="2" key="1">
    <citation type="submission" date="2009-05" db="EMBL/GenBank/DDBJ databases">
        <title>The genome sequence of Ajellomyces capsulatus strain H143.</title>
        <authorList>
            <person name="Champion M."/>
            <person name="Cuomo C.A."/>
            <person name="Ma L.-J."/>
            <person name="Henn M.R."/>
            <person name="Sil A."/>
            <person name="Goldman B."/>
            <person name="Young S.K."/>
            <person name="Kodira C.D."/>
            <person name="Zeng Q."/>
            <person name="Koehrsen M."/>
            <person name="Alvarado L."/>
            <person name="Berlin A.M."/>
            <person name="Borenstein D."/>
            <person name="Chen Z."/>
            <person name="Engels R."/>
            <person name="Freedman E."/>
            <person name="Gellesch M."/>
            <person name="Goldberg J."/>
            <person name="Griggs A."/>
            <person name="Gujja S."/>
            <person name="Heiman D.I."/>
            <person name="Hepburn T.A."/>
            <person name="Howarth C."/>
            <person name="Jen D."/>
            <person name="Larson L."/>
            <person name="Lewis B."/>
            <person name="Mehta T."/>
            <person name="Park D."/>
            <person name="Pearson M."/>
            <person name="Roberts A."/>
            <person name="Saif S."/>
            <person name="Shea T.D."/>
            <person name="Shenoy N."/>
            <person name="Sisk P."/>
            <person name="Stolte C."/>
            <person name="Sykes S."/>
            <person name="Walk T."/>
            <person name="White J."/>
            <person name="Yandava C."/>
            <person name="Klein B."/>
            <person name="McEwen J.G."/>
            <person name="Puccia R."/>
            <person name="Goldman G.H."/>
            <person name="Felipe M.S."/>
            <person name="Nino-Vega G."/>
            <person name="San-Blas G."/>
            <person name="Taylor J.W."/>
            <person name="Mendoza L."/>
            <person name="Galagan J.E."/>
            <person name="Nusbaum C."/>
            <person name="Birren B.W."/>
        </authorList>
    </citation>
    <scope>NUCLEOTIDE SEQUENCE [LARGE SCALE GENOMIC DNA]</scope>
    <source>
        <strain evidence="2">H143</strain>
    </source>
</reference>
<dbReference type="AlphaFoldDB" id="C6HDG2"/>
<dbReference type="OrthoDB" id="10542222at2759"/>
<sequence length="101" mass="11227">MDPQPTPLDCKFGKMSFCHITRSETPITLGDSVFYTVEIEAPIDPDIIGDVVLKATTNNGLDYDIIFRFYAQRRPTGSALGCIASTRQWKIGLLSCAKIRD</sequence>
<proteinExistence type="predicted"/>